<comment type="caution">
    <text evidence="4">The sequence shown here is derived from an EMBL/GenBank/DDBJ whole genome shotgun (WGS) entry which is preliminary data.</text>
</comment>
<protein>
    <submittedName>
        <fullName evidence="4">Methyltransferase family protein</fullName>
    </submittedName>
</protein>
<dbReference type="RefSeq" id="WP_211327540.1">
    <property type="nucleotide sequence ID" value="NZ_REFJ01000001.1"/>
</dbReference>
<feature type="domain" description="HNH nuclease" evidence="3">
    <location>
        <begin position="469"/>
        <end position="510"/>
    </location>
</feature>
<evidence type="ECO:0000259" key="2">
    <source>
        <dbReference type="Pfam" id="PF08242"/>
    </source>
</evidence>
<dbReference type="CDD" id="cd02440">
    <property type="entry name" value="AdoMet_MTases"/>
    <property type="match status" value="1"/>
</dbReference>
<dbReference type="Gene3D" id="1.10.30.50">
    <property type="match status" value="1"/>
</dbReference>
<gene>
    <name evidence="4" type="ORF">DFR27_0572</name>
</gene>
<evidence type="ECO:0000313" key="4">
    <source>
        <dbReference type="EMBL" id="RMA82621.1"/>
    </source>
</evidence>
<dbReference type="Gene3D" id="3.40.50.150">
    <property type="entry name" value="Vaccinia Virus protein VP39"/>
    <property type="match status" value="1"/>
</dbReference>
<dbReference type="Pfam" id="PF13395">
    <property type="entry name" value="HNH_4"/>
    <property type="match status" value="1"/>
</dbReference>
<dbReference type="GO" id="GO:0032259">
    <property type="term" value="P:methylation"/>
    <property type="evidence" value="ECO:0007669"/>
    <property type="project" value="UniProtKB-KW"/>
</dbReference>
<name>A0A3M0ABT3_9GAMM</name>
<sequence length="581" mass="65496">MTDFYESQAEELAAQYNAIAAPSVHDSWKDYWPTQDQPITALDVGAGTGRDAKWLAELGAEVYAVEPAQAMRAIGKQYTQYLNSTTHVTWLDDALPGLATTHQLGLRFDLILVSAVWMHIPKGERQRAFRKLTNLLAPNGKLVITLRHGEFTDGRTTHGVSVSELEAFAKHHGMLVKHVGTDGDQLKRGNVWWETVVLQLPDDGSGELLKVRHALVNDSKSATYKLALLRSLVRIADTHAGCVVDKSDGRVAIPLGLVALYWAKQYKKLLQFPIQKPVNANEVDPCHWGIQQATNTSRGLGFVKEGWRTLGHLQADDLHIGGVFLAEEAKAISSLLSDSAKTIKEMPVKHLWHKEKTNYLFEVNRRSVRKADSVVLDKTYFESFGEFILDESLWQCFKVFGSWIEPLIVNQWVALMQSYPLNAKRQLSQEHYRAALAWIDADHDTSQARKRADELRKDGYDLRSVWSGKLVSDNYHMDHCVPFAHWPSNDLWNLLPTTAKENLSKSDKVPSQAKLIKAKAQVISWWQDAWDNSSTKSTFMIQSAMALPGLSGEVNSFDEVYEAMTVQVRGVKDRLLVREWV</sequence>
<dbReference type="EMBL" id="REFJ01000001">
    <property type="protein sequence ID" value="RMA82621.1"/>
    <property type="molecule type" value="Genomic_DNA"/>
</dbReference>
<keyword evidence="4" id="KW-0489">Methyltransferase</keyword>
<dbReference type="AlphaFoldDB" id="A0A3M0ABT3"/>
<proteinExistence type="predicted"/>
<keyword evidence="1 4" id="KW-0808">Transferase</keyword>
<evidence type="ECO:0000259" key="3">
    <source>
        <dbReference type="Pfam" id="PF13395"/>
    </source>
</evidence>
<organism evidence="4 5">
    <name type="scientific">Umboniibacter marinipuniceus</name>
    <dbReference type="NCBI Taxonomy" id="569599"/>
    <lineage>
        <taxon>Bacteria</taxon>
        <taxon>Pseudomonadati</taxon>
        <taxon>Pseudomonadota</taxon>
        <taxon>Gammaproteobacteria</taxon>
        <taxon>Cellvibrionales</taxon>
        <taxon>Cellvibrionaceae</taxon>
        <taxon>Umboniibacter</taxon>
    </lineage>
</organism>
<dbReference type="CDD" id="cd00085">
    <property type="entry name" value="HNHc"/>
    <property type="match status" value="1"/>
</dbReference>
<dbReference type="Pfam" id="PF08242">
    <property type="entry name" value="Methyltransf_12"/>
    <property type="match status" value="1"/>
</dbReference>
<evidence type="ECO:0000256" key="1">
    <source>
        <dbReference type="ARBA" id="ARBA00022679"/>
    </source>
</evidence>
<dbReference type="InterPro" id="IPR003615">
    <property type="entry name" value="HNH_nuc"/>
</dbReference>
<dbReference type="InterPro" id="IPR029063">
    <property type="entry name" value="SAM-dependent_MTases_sf"/>
</dbReference>
<dbReference type="InterPro" id="IPR013217">
    <property type="entry name" value="Methyltransf_12"/>
</dbReference>
<reference evidence="4 5" key="1">
    <citation type="submission" date="2018-10" db="EMBL/GenBank/DDBJ databases">
        <title>Genomic Encyclopedia of Type Strains, Phase IV (KMG-IV): sequencing the most valuable type-strain genomes for metagenomic binning, comparative biology and taxonomic classification.</title>
        <authorList>
            <person name="Goeker M."/>
        </authorList>
    </citation>
    <scope>NUCLEOTIDE SEQUENCE [LARGE SCALE GENOMIC DNA]</scope>
    <source>
        <strain evidence="4 5">DSM 25080</strain>
    </source>
</reference>
<dbReference type="SUPFAM" id="SSF53335">
    <property type="entry name" value="S-adenosyl-L-methionine-dependent methyltransferases"/>
    <property type="match status" value="1"/>
</dbReference>
<dbReference type="GO" id="GO:0008168">
    <property type="term" value="F:methyltransferase activity"/>
    <property type="evidence" value="ECO:0007669"/>
    <property type="project" value="UniProtKB-KW"/>
</dbReference>
<keyword evidence="5" id="KW-1185">Reference proteome</keyword>
<evidence type="ECO:0000313" key="5">
    <source>
        <dbReference type="Proteomes" id="UP000267187"/>
    </source>
</evidence>
<accession>A0A3M0ABT3</accession>
<dbReference type="Proteomes" id="UP000267187">
    <property type="component" value="Unassembled WGS sequence"/>
</dbReference>
<dbReference type="PANTHER" id="PTHR43861:SF3">
    <property type="entry name" value="PUTATIVE (AFU_ORTHOLOGUE AFUA_2G14390)-RELATED"/>
    <property type="match status" value="1"/>
</dbReference>
<feature type="domain" description="Methyltransferase type 12" evidence="2">
    <location>
        <begin position="42"/>
        <end position="142"/>
    </location>
</feature>
<dbReference type="PANTHER" id="PTHR43861">
    <property type="entry name" value="TRANS-ACONITATE 2-METHYLTRANSFERASE-RELATED"/>
    <property type="match status" value="1"/>
</dbReference>